<dbReference type="Gene3D" id="2.40.10.10">
    <property type="entry name" value="Trypsin-like serine proteases"/>
    <property type="match status" value="2"/>
</dbReference>
<keyword evidence="1" id="KW-0732">Signal</keyword>
<accession>A0A7Y9NS35</accession>
<dbReference type="AlphaFoldDB" id="A0A7Y9NS35"/>
<feature type="chain" id="PRO_5030681294" description="Trypsin-like peptidase domain-containing protein" evidence="1">
    <location>
        <begin position="29"/>
        <end position="490"/>
    </location>
</feature>
<sequence length="490" mass="51962">MKNVSHTSPLWSLTLLVLCLANRSVATAQIDPTAAIISAAARSVVQIITLDCPGLEPSRAGSGFIWTSADHVVTDLHVVAGCPTIKVFSPSVKYVVGHVERALPDADLVLIKLDKQIPFTPLTVSSSLPKANDVLEAIGYYYGVSTVDNRPLKVTIGSPVLQDMLTDNLAQSIKNAGYSKKFLELDILRLDGNLTPGLSGAPVIDHSGKVVGIGSGGLEQGLSGIAWATQAHYLAELKTAPPLPLNSTGTAFTSVKSTKAFYSASAESGGTSIRCGDLSFVRSKSRTVKDLLPTHDDQIGFLQIASTTGLKLDIINEVALDVYSEPSSGGSFAVPAGTTLAETDGICRAHLANGKVEIQVFSAKRSTPFELNNAFLAFEGQQTVGSPLQWGVDPSFTYPAPHPRSDGFLVFRKAARGVSGYTWRGEALETIMEKGQQAIGIVVINSDYNPPLYQQCLASPQSESCQGVMSDYRLWVAGGLGVHLSSFPQS</sequence>
<dbReference type="InterPro" id="IPR009003">
    <property type="entry name" value="Peptidase_S1_PA"/>
</dbReference>
<gene>
    <name evidence="2" type="ORF">HDF12_004362</name>
</gene>
<proteinExistence type="predicted"/>
<evidence type="ECO:0000313" key="3">
    <source>
        <dbReference type="Proteomes" id="UP000534186"/>
    </source>
</evidence>
<evidence type="ECO:0000256" key="1">
    <source>
        <dbReference type="SAM" id="SignalP"/>
    </source>
</evidence>
<protein>
    <recommendedName>
        <fullName evidence="4">Trypsin-like peptidase domain-containing protein</fullName>
    </recommendedName>
</protein>
<evidence type="ECO:0008006" key="4">
    <source>
        <dbReference type="Google" id="ProtNLM"/>
    </source>
</evidence>
<name>A0A7Y9NS35_9BACT</name>
<dbReference type="InterPro" id="IPR043504">
    <property type="entry name" value="Peptidase_S1_PA_chymotrypsin"/>
</dbReference>
<dbReference type="SUPFAM" id="SSF50494">
    <property type="entry name" value="Trypsin-like serine proteases"/>
    <property type="match status" value="1"/>
</dbReference>
<reference evidence="2 3" key="1">
    <citation type="submission" date="2020-07" db="EMBL/GenBank/DDBJ databases">
        <title>Genomic Encyclopedia of Type Strains, Phase IV (KMG-V): Genome sequencing to study the core and pangenomes of soil and plant-associated prokaryotes.</title>
        <authorList>
            <person name="Whitman W."/>
        </authorList>
    </citation>
    <scope>NUCLEOTIDE SEQUENCE [LARGE SCALE GENOMIC DNA]</scope>
    <source>
        <strain evidence="2 3">M8UP30</strain>
    </source>
</reference>
<evidence type="ECO:0000313" key="2">
    <source>
        <dbReference type="EMBL" id="NYF53963.1"/>
    </source>
</evidence>
<feature type="signal peptide" evidence="1">
    <location>
        <begin position="1"/>
        <end position="28"/>
    </location>
</feature>
<organism evidence="2 3">
    <name type="scientific">Tunturiibacter lichenicola</name>
    <dbReference type="NCBI Taxonomy" id="2051959"/>
    <lineage>
        <taxon>Bacteria</taxon>
        <taxon>Pseudomonadati</taxon>
        <taxon>Acidobacteriota</taxon>
        <taxon>Terriglobia</taxon>
        <taxon>Terriglobales</taxon>
        <taxon>Acidobacteriaceae</taxon>
        <taxon>Tunturiibacter</taxon>
    </lineage>
</organism>
<comment type="caution">
    <text evidence="2">The sequence shown here is derived from an EMBL/GenBank/DDBJ whole genome shotgun (WGS) entry which is preliminary data.</text>
</comment>
<dbReference type="PANTHER" id="PTHR43019">
    <property type="entry name" value="SERINE ENDOPROTEASE DEGS"/>
    <property type="match status" value="1"/>
</dbReference>
<dbReference type="PANTHER" id="PTHR43019:SF23">
    <property type="entry name" value="PROTEASE DO-LIKE 5, CHLOROPLASTIC"/>
    <property type="match status" value="1"/>
</dbReference>
<dbReference type="Pfam" id="PF13365">
    <property type="entry name" value="Trypsin_2"/>
    <property type="match status" value="1"/>
</dbReference>
<dbReference type="Proteomes" id="UP000534186">
    <property type="component" value="Unassembled WGS sequence"/>
</dbReference>
<dbReference type="EMBL" id="JACCCV010000002">
    <property type="protein sequence ID" value="NYF53963.1"/>
    <property type="molecule type" value="Genomic_DNA"/>
</dbReference>